<dbReference type="InterPro" id="IPR036291">
    <property type="entry name" value="NAD(P)-bd_dom_sf"/>
</dbReference>
<gene>
    <name evidence="3" type="ORF">GCG54_00010570</name>
</gene>
<dbReference type="GeneID" id="69017698"/>
<dbReference type="Pfam" id="PF00106">
    <property type="entry name" value="adh_short"/>
    <property type="match status" value="1"/>
</dbReference>
<evidence type="ECO:0000313" key="4">
    <source>
        <dbReference type="Proteomes" id="UP000613401"/>
    </source>
</evidence>
<evidence type="ECO:0000256" key="1">
    <source>
        <dbReference type="ARBA" id="ARBA00006484"/>
    </source>
</evidence>
<dbReference type="PANTHER" id="PTHR43180">
    <property type="entry name" value="3-OXOACYL-(ACYL-CARRIER-PROTEIN) REDUCTASE (AFU_ORTHOLOGUE AFUA_6G11210)"/>
    <property type="match status" value="1"/>
</dbReference>
<comment type="similarity">
    <text evidence="1">Belongs to the short-chain dehydrogenases/reductases (SDR) family.</text>
</comment>
<dbReference type="RefSeq" id="XP_045257382.1">
    <property type="nucleotide sequence ID" value="XM_045410491.1"/>
</dbReference>
<evidence type="ECO:0000313" key="3">
    <source>
        <dbReference type="EMBL" id="KAF3798222.1"/>
    </source>
</evidence>
<keyword evidence="4" id="KW-1185">Reference proteome</keyword>
<dbReference type="SUPFAM" id="SSF51735">
    <property type="entry name" value="NAD(P)-binding Rossmann-fold domains"/>
    <property type="match status" value="1"/>
</dbReference>
<accession>A0A8H4C6S2</accession>
<keyword evidence="2" id="KW-0560">Oxidoreductase</keyword>
<dbReference type="AlphaFoldDB" id="A0A8H4C6S2"/>
<comment type="caution">
    <text evidence="3">The sequence shown here is derived from an EMBL/GenBank/DDBJ whole genome shotgun (WGS) entry which is preliminary data.</text>
</comment>
<dbReference type="EMBL" id="WVTB01000101">
    <property type="protein sequence ID" value="KAF3798222.1"/>
    <property type="molecule type" value="Genomic_DNA"/>
</dbReference>
<dbReference type="GO" id="GO:0016491">
    <property type="term" value="F:oxidoreductase activity"/>
    <property type="evidence" value="ECO:0007669"/>
    <property type="project" value="UniProtKB-KW"/>
</dbReference>
<proteinExistence type="inferred from homology"/>
<dbReference type="Gene3D" id="3.40.50.720">
    <property type="entry name" value="NAD(P)-binding Rossmann-like Domain"/>
    <property type="match status" value="1"/>
</dbReference>
<reference evidence="3" key="1">
    <citation type="journal article" date="2020" name="Phytopathology">
        <title>Genome sequence and comparative analysis of Colletotrichum gloeosporioides isolated from Liriodendron leaves.</title>
        <authorList>
            <person name="Fu F.F."/>
            <person name="Hao Z."/>
            <person name="Wang P."/>
            <person name="Lu Y."/>
            <person name="Xue L.J."/>
            <person name="Wei G."/>
            <person name="Tian Y."/>
            <person name="Baishi H."/>
            <person name="Xu H."/>
            <person name="Shi J."/>
            <person name="Cheng T."/>
            <person name="Wang G."/>
            <person name="Yi Y."/>
            <person name="Chen J."/>
        </authorList>
    </citation>
    <scope>NUCLEOTIDE SEQUENCE</scope>
    <source>
        <strain evidence="3">Lc1</strain>
    </source>
</reference>
<protein>
    <submittedName>
        <fullName evidence="3">2 5-dichloro-2 5-cyclohexadiene-1 4-diol dehydrogenase</fullName>
    </submittedName>
</protein>
<organism evidence="3 4">
    <name type="scientific">Colletotrichum gloeosporioides</name>
    <name type="common">Anthracnose fungus</name>
    <name type="synonym">Glomerella cingulata</name>
    <dbReference type="NCBI Taxonomy" id="474922"/>
    <lineage>
        <taxon>Eukaryota</taxon>
        <taxon>Fungi</taxon>
        <taxon>Dikarya</taxon>
        <taxon>Ascomycota</taxon>
        <taxon>Pezizomycotina</taxon>
        <taxon>Sordariomycetes</taxon>
        <taxon>Hypocreomycetidae</taxon>
        <taxon>Glomerellales</taxon>
        <taxon>Glomerellaceae</taxon>
        <taxon>Colletotrichum</taxon>
        <taxon>Colletotrichum gloeosporioides species complex</taxon>
    </lineage>
</organism>
<reference evidence="3" key="2">
    <citation type="submission" date="2020-03" db="EMBL/GenBank/DDBJ databases">
        <authorList>
            <person name="Fu F.-F."/>
            <person name="Chen J."/>
        </authorList>
    </citation>
    <scope>NUCLEOTIDE SEQUENCE</scope>
    <source>
        <strain evidence="3">Lc1</strain>
    </source>
</reference>
<evidence type="ECO:0000256" key="2">
    <source>
        <dbReference type="ARBA" id="ARBA00023002"/>
    </source>
</evidence>
<dbReference type="InterPro" id="IPR002347">
    <property type="entry name" value="SDR_fam"/>
</dbReference>
<dbReference type="PANTHER" id="PTHR43180:SF10">
    <property type="entry name" value="NAD(P)-BINDING PROTEIN"/>
    <property type="match status" value="1"/>
</dbReference>
<name>A0A8H4C6S2_COLGL</name>
<dbReference type="PRINTS" id="PR00081">
    <property type="entry name" value="GDHRDH"/>
</dbReference>
<sequence length="292" mass="31239">MAEFLIADEDLAGVKGKVVIVTGGSSGIGLATVTTLLAHGASVVNADIQPPPQQPEACYTFVKTDVTLWADQIALFKKTKEVYGRVDHVFANAGMGPNANYLSTEVDENGDLKEPSHALLDVSLKGVMHTATIAIFHMRQQAEGGSIVINGSTTGLQRLRAVDYYYEATAKHAVLGFGRGLFSLLGAASLPIRVNTLAPTWTDSSVLPDLKGLMKKIGVELQPAEAVARGAALMMADASRNGQVIHVQLGKYKEIDESVLLPAFESIKGPDYPGEDEVFRRLQEVLFAGWSS</sequence>
<dbReference type="Proteomes" id="UP000613401">
    <property type="component" value="Unassembled WGS sequence"/>
</dbReference>